<name>A0A4R1LA73_9BACT</name>
<dbReference type="Pfam" id="PF13618">
    <property type="entry name" value="Gluconate_2-dh3"/>
    <property type="match status" value="1"/>
</dbReference>
<feature type="region of interest" description="Disordered" evidence="1">
    <location>
        <begin position="224"/>
        <end position="251"/>
    </location>
</feature>
<protein>
    <submittedName>
        <fullName evidence="2">Gluconate 2-dehydrogenase subunit 3-like protein</fullName>
    </submittedName>
</protein>
<proteinExistence type="predicted"/>
<comment type="caution">
    <text evidence="2">The sequence shown here is derived from an EMBL/GenBank/DDBJ whole genome shotgun (WGS) entry which is preliminary data.</text>
</comment>
<dbReference type="EMBL" id="SMGK01000001">
    <property type="protein sequence ID" value="TCK75306.1"/>
    <property type="molecule type" value="Genomic_DNA"/>
</dbReference>
<dbReference type="RefSeq" id="WP_131990964.1">
    <property type="nucleotide sequence ID" value="NZ_SMGK01000001.1"/>
</dbReference>
<keyword evidence="3" id="KW-1185">Reference proteome</keyword>
<sequence length="251" mass="28954">MSRKSFPYKPSGGDLRDLEQPGYYAGYSTLAQKKHWEAATRELVTHRVDKTPSTIRFFSQEEADVLTAIIDRLMPQDDRASMRTISVLPVIDERLFTNSLNGFRYEDMPSDREAYRLGINAINEMALSRFDQSFIGLPVHRQELILKSLHDGKPDPEHPTWQRMPVHRFWALLMEDCVTAYYSHPWAWDEIGFGGPAYPRGYMRLEHGLPEPWEKDEQRYEWNAPADSLSELDEEGAPPEHSSLHGHGGTH</sequence>
<evidence type="ECO:0000313" key="3">
    <source>
        <dbReference type="Proteomes" id="UP000295210"/>
    </source>
</evidence>
<accession>A0A4R1LA73</accession>
<dbReference type="AlphaFoldDB" id="A0A4R1LA73"/>
<dbReference type="Proteomes" id="UP000295210">
    <property type="component" value="Unassembled WGS sequence"/>
</dbReference>
<reference evidence="2 3" key="1">
    <citation type="submission" date="2019-03" db="EMBL/GenBank/DDBJ databases">
        <title>Genomic Encyclopedia of Type Strains, Phase IV (KMG-IV): sequencing the most valuable type-strain genomes for metagenomic binning, comparative biology and taxonomic classification.</title>
        <authorList>
            <person name="Goeker M."/>
        </authorList>
    </citation>
    <scope>NUCLEOTIDE SEQUENCE [LARGE SCALE GENOMIC DNA]</scope>
    <source>
        <strain evidence="2 3">DSM 103428</strain>
    </source>
</reference>
<dbReference type="InterPro" id="IPR027056">
    <property type="entry name" value="Gluconate_2DH_su3"/>
</dbReference>
<evidence type="ECO:0000313" key="2">
    <source>
        <dbReference type="EMBL" id="TCK75306.1"/>
    </source>
</evidence>
<gene>
    <name evidence="2" type="ORF">C7378_0289</name>
</gene>
<dbReference type="OrthoDB" id="63962at2"/>
<evidence type="ECO:0000256" key="1">
    <source>
        <dbReference type="SAM" id="MobiDB-lite"/>
    </source>
</evidence>
<organism evidence="2 3">
    <name type="scientific">Acidipila rosea</name>
    <dbReference type="NCBI Taxonomy" id="768535"/>
    <lineage>
        <taxon>Bacteria</taxon>
        <taxon>Pseudomonadati</taxon>
        <taxon>Acidobacteriota</taxon>
        <taxon>Terriglobia</taxon>
        <taxon>Terriglobales</taxon>
        <taxon>Acidobacteriaceae</taxon>
        <taxon>Acidipila</taxon>
    </lineage>
</organism>